<feature type="chain" id="PRO_5047134209" evidence="1">
    <location>
        <begin position="22"/>
        <end position="102"/>
    </location>
</feature>
<evidence type="ECO:0000313" key="2">
    <source>
        <dbReference type="EMBL" id="MBY8336671.1"/>
    </source>
</evidence>
<organism evidence="2 3">
    <name type="scientific">Alteriqipengyuania abyssalis</name>
    <dbReference type="NCBI Taxonomy" id="2860200"/>
    <lineage>
        <taxon>Bacteria</taxon>
        <taxon>Pseudomonadati</taxon>
        <taxon>Pseudomonadota</taxon>
        <taxon>Alphaproteobacteria</taxon>
        <taxon>Sphingomonadales</taxon>
        <taxon>Erythrobacteraceae</taxon>
        <taxon>Alteriqipengyuania</taxon>
    </lineage>
</organism>
<comment type="caution">
    <text evidence="2">The sequence shown here is derived from an EMBL/GenBank/DDBJ whole genome shotgun (WGS) entry which is preliminary data.</text>
</comment>
<sequence>MKTALFALPLLLATTVAPAIAQDDHSGHEEAATAYTIETPIETLMANETTKAIVLAELPGLDAHPAYGQFKALSLKAVQPFSQGVITDEKLTAISAKLAEIK</sequence>
<keyword evidence="1" id="KW-0732">Signal</keyword>
<dbReference type="Proteomes" id="UP000759298">
    <property type="component" value="Unassembled WGS sequence"/>
</dbReference>
<feature type="signal peptide" evidence="1">
    <location>
        <begin position="1"/>
        <end position="21"/>
    </location>
</feature>
<accession>A0ABS7PCG1</accession>
<proteinExistence type="predicted"/>
<gene>
    <name evidence="2" type="ORF">KYN89_06385</name>
</gene>
<dbReference type="EMBL" id="JAHWXP010000002">
    <property type="protein sequence ID" value="MBY8336671.1"/>
    <property type="molecule type" value="Genomic_DNA"/>
</dbReference>
<keyword evidence="3" id="KW-1185">Reference proteome</keyword>
<reference evidence="2 3" key="1">
    <citation type="submission" date="2021-07" db="EMBL/GenBank/DDBJ databases">
        <title>Alteriqipengyuania abyssalis NZ-12B nov, sp.nov isolated from deep sea sponge in pacific ocean.</title>
        <authorList>
            <person name="Tareen S."/>
            <person name="Wink J."/>
        </authorList>
    </citation>
    <scope>NUCLEOTIDE SEQUENCE [LARGE SCALE GENOMIC DNA]</scope>
    <source>
        <strain evidence="2 3">NZ-12B</strain>
    </source>
</reference>
<evidence type="ECO:0000256" key="1">
    <source>
        <dbReference type="SAM" id="SignalP"/>
    </source>
</evidence>
<dbReference type="RefSeq" id="WP_222824328.1">
    <property type="nucleotide sequence ID" value="NZ_JAHWXP010000002.1"/>
</dbReference>
<protein>
    <submittedName>
        <fullName evidence="2">Uncharacterized protein</fullName>
    </submittedName>
</protein>
<evidence type="ECO:0000313" key="3">
    <source>
        <dbReference type="Proteomes" id="UP000759298"/>
    </source>
</evidence>
<name>A0ABS7PCG1_9SPHN</name>